<dbReference type="RefSeq" id="WP_011674694.1">
    <property type="nucleotide sequence ID" value="NC_008526.1"/>
</dbReference>
<organism evidence="3 4">
    <name type="scientific">Lacticaseibacillus paracasei (strain ATCC 334 / BCRC 17002 / CCUG 31169 / CIP 107868 / KCTC 3260 / NRRL B-441)</name>
    <name type="common">Lactobacillus paracasei</name>
    <dbReference type="NCBI Taxonomy" id="321967"/>
    <lineage>
        <taxon>Bacteria</taxon>
        <taxon>Bacillati</taxon>
        <taxon>Bacillota</taxon>
        <taxon>Bacilli</taxon>
        <taxon>Lactobacillales</taxon>
        <taxon>Lactobacillaceae</taxon>
        <taxon>Lacticaseibacillus</taxon>
    </lineage>
</organism>
<dbReference type="Gene3D" id="3.40.50.300">
    <property type="entry name" value="P-loop containing nucleotide triphosphate hydrolases"/>
    <property type="match status" value="1"/>
</dbReference>
<sequence length="280" mass="32202">MTAKVISFINMKGGVGKTTLCVGVSEFMAHFKSKKILLIDLDPQFNATQTLMDMYDLTDQYMNDIRFNKTIRLLFEETHSVSERPVLPKPDKVILHLDTSDVIDGELDIICGSIDLIKDDDSRKSKYKRVRKFLREQGLLKHYDYIFIDCPPTISFYTDAALYASDYYIVPTRIDRYSILGINLLKTVIEQAKFDDDLSIEPLGLIYTNYPTNNIPAPKQQEILDVLEENKDVLEIGVFRNKFHYLEHLMTGKSGNIASKYVKSKKDIEKISVEIESKVH</sequence>
<dbReference type="AlphaFoldDB" id="Q036Y9"/>
<dbReference type="InterPro" id="IPR025669">
    <property type="entry name" value="AAA_dom"/>
</dbReference>
<dbReference type="SUPFAM" id="SSF52540">
    <property type="entry name" value="P-loop containing nucleoside triphosphate hydrolases"/>
    <property type="match status" value="1"/>
</dbReference>
<dbReference type="InterPro" id="IPR050678">
    <property type="entry name" value="DNA_Partitioning_ATPase"/>
</dbReference>
<dbReference type="CDD" id="cd02042">
    <property type="entry name" value="ParAB_family"/>
    <property type="match status" value="1"/>
</dbReference>
<dbReference type="KEGG" id="lca:LSEI_1975"/>
<keyword evidence="4" id="KW-1185">Reference proteome</keyword>
<evidence type="ECO:0000313" key="4">
    <source>
        <dbReference type="Proteomes" id="UP000001651"/>
    </source>
</evidence>
<name>Q036Y9_LACP3</name>
<protein>
    <submittedName>
        <fullName evidence="2 3">Chromosome partitioning ATPase</fullName>
    </submittedName>
</protein>
<dbReference type="PATRIC" id="fig|321967.11.peg.1940"/>
<dbReference type="Proteomes" id="UP000001651">
    <property type="component" value="Chromosome"/>
</dbReference>
<feature type="domain" description="AAA" evidence="1">
    <location>
        <begin position="3"/>
        <end position="193"/>
    </location>
</feature>
<evidence type="ECO:0000313" key="2">
    <source>
        <dbReference type="EMBL" id="ABD83425.1"/>
    </source>
</evidence>
<accession>Q036Y9</accession>
<dbReference type="InterPro" id="IPR027417">
    <property type="entry name" value="P-loop_NTPase"/>
</dbReference>
<dbReference type="PaxDb" id="321967-LSEI_1975"/>
<dbReference type="EMBL" id="CP000423">
    <property type="protein sequence ID" value="ABJ70733.1"/>
    <property type="molecule type" value="Genomic_DNA"/>
</dbReference>
<gene>
    <name evidence="3" type="ordered locus">LSEI_1975</name>
    <name evidence="2" type="ORF">Lcas071</name>
</gene>
<dbReference type="STRING" id="321967.LSEI_1975"/>
<reference evidence="2" key="1">
    <citation type="journal article" date="2006" name="Appl. Environ. Microbiol.">
        <title>Comparative genomics and transcriptional analysis of prophages identified in the genomes of Lactobacillus gasseri, Lactobacillus salivarius, and Lactobacillus casei.</title>
        <authorList>
            <person name="Ventura M."/>
            <person name="Canchaya C."/>
            <person name="Bernini V."/>
            <person name="Altermann E."/>
            <person name="Barrangou R."/>
            <person name="McGrath S."/>
            <person name="Claesson M.J."/>
            <person name="Li Y."/>
            <person name="Leahy S."/>
            <person name="Walker C.D."/>
            <person name="Zink R."/>
            <person name="Neviani E."/>
            <person name="Steele J."/>
            <person name="Broadbent J."/>
            <person name="Klaenhammer T.R."/>
            <person name="Fitzgerald G.F."/>
            <person name="O'Toole P.W."/>
            <person name="van Sinderen D."/>
        </authorList>
    </citation>
    <scope>NUCLEOTIDE SEQUENCE</scope>
    <source>
        <strain evidence="2">ATCC 334</strain>
    </source>
</reference>
<evidence type="ECO:0000259" key="1">
    <source>
        <dbReference type="Pfam" id="PF13614"/>
    </source>
</evidence>
<dbReference type="EMBL" id="DQ411856">
    <property type="protein sequence ID" value="ABD83425.1"/>
    <property type="molecule type" value="Genomic_DNA"/>
</dbReference>
<dbReference type="Pfam" id="PF13614">
    <property type="entry name" value="AAA_31"/>
    <property type="match status" value="1"/>
</dbReference>
<reference evidence="2" key="3">
    <citation type="submission" date="2006-02" db="EMBL/GenBank/DDBJ databases">
        <authorList>
            <person name="Broadbent J.R."/>
            <person name="Steele J.L."/>
            <person name="Ventura M."/>
        </authorList>
    </citation>
    <scope>NUCLEOTIDE SEQUENCE</scope>
    <source>
        <strain evidence="2">ATCC 334</strain>
    </source>
</reference>
<proteinExistence type="predicted"/>
<evidence type="ECO:0000313" key="3">
    <source>
        <dbReference type="EMBL" id="ABJ70733.1"/>
    </source>
</evidence>
<reference evidence="3 4" key="2">
    <citation type="journal article" date="2006" name="Proc. Natl. Acad. Sci. U.S.A.">
        <title>Comparative genomics of the lactic acid bacteria.</title>
        <authorList>
            <person name="Makarova K."/>
            <person name="Slesarev A."/>
            <person name="Wolf Y."/>
            <person name="Sorokin A."/>
            <person name="Mirkin B."/>
            <person name="Koonin E."/>
            <person name="Pavlov A."/>
            <person name="Pavlova N."/>
            <person name="Karamychev V."/>
            <person name="Polouchine N."/>
            <person name="Shakhova V."/>
            <person name="Grigoriev I."/>
            <person name="Lou Y."/>
            <person name="Rohksar D."/>
            <person name="Lucas S."/>
            <person name="Huang K."/>
            <person name="Goodstein D.M."/>
            <person name="Hawkins T."/>
            <person name="Plengvidhya V."/>
            <person name="Welker D."/>
            <person name="Hughes J."/>
            <person name="Goh Y."/>
            <person name="Benson A."/>
            <person name="Baldwin K."/>
            <person name="Lee J.H."/>
            <person name="Diaz-Muniz I."/>
            <person name="Dosti B."/>
            <person name="Smeianov V."/>
            <person name="Wechter W."/>
            <person name="Barabote R."/>
            <person name="Lorca G."/>
            <person name="Altermann E."/>
            <person name="Barrangou R."/>
            <person name="Ganesan B."/>
            <person name="Xie Y."/>
            <person name="Rawsthorne H."/>
            <person name="Tamir D."/>
            <person name="Parker C."/>
            <person name="Breidt F."/>
            <person name="Broadbent J."/>
            <person name="Hutkins R."/>
            <person name="O'Sullivan D."/>
            <person name="Steele J."/>
            <person name="Unlu G."/>
            <person name="Saier M."/>
            <person name="Klaenhammer T."/>
            <person name="Richardson P."/>
            <person name="Kozyavkin S."/>
            <person name="Weimer B."/>
            <person name="Mills D."/>
        </authorList>
    </citation>
    <scope>NUCLEOTIDE SEQUENCE [LARGE SCALE GENOMIC DNA]</scope>
    <source>
        <strain evidence="3">ATCC 334</strain>
        <strain evidence="4">ATCC 334 / BCRC 17002 / CCUG 31169 / CIP 107868 / KCTC 3260 / NRRL B-441</strain>
    </source>
</reference>
<dbReference type="PANTHER" id="PTHR13696">
    <property type="entry name" value="P-LOOP CONTAINING NUCLEOSIDE TRIPHOSPHATE HYDROLASE"/>
    <property type="match status" value="1"/>
</dbReference>
<dbReference type="PANTHER" id="PTHR13696:SF52">
    <property type="entry name" value="PARA FAMILY PROTEIN CT_582"/>
    <property type="match status" value="1"/>
</dbReference>
<dbReference type="HOGENOM" id="CLU_037612_4_0_9"/>